<dbReference type="AlphaFoldDB" id="A0A820LXM4"/>
<evidence type="ECO:0000313" key="4">
    <source>
        <dbReference type="Proteomes" id="UP000663836"/>
    </source>
</evidence>
<feature type="non-terminal residue" evidence="3">
    <location>
        <position position="1"/>
    </location>
</feature>
<dbReference type="PANTHER" id="PTHR22573:SF60">
    <property type="entry name" value="PHOSPHOGLUCOMUTASE-1"/>
    <property type="match status" value="1"/>
</dbReference>
<dbReference type="Pfam" id="PF02878">
    <property type="entry name" value="PGM_PMM_I"/>
    <property type="match status" value="1"/>
</dbReference>
<dbReference type="Gene3D" id="3.40.120.10">
    <property type="entry name" value="Alpha-D-Glucose-1,6-Bisphosphate, subunit A, domain 3"/>
    <property type="match status" value="1"/>
</dbReference>
<dbReference type="PANTHER" id="PTHR22573">
    <property type="entry name" value="PHOSPHOHEXOMUTASE FAMILY MEMBER"/>
    <property type="match status" value="1"/>
</dbReference>
<reference evidence="3" key="1">
    <citation type="submission" date="2021-02" db="EMBL/GenBank/DDBJ databases">
        <authorList>
            <person name="Nowell W R."/>
        </authorList>
    </citation>
    <scope>NUCLEOTIDE SEQUENCE</scope>
</reference>
<dbReference type="InterPro" id="IPR016066">
    <property type="entry name" value="A-D-PHexomutase_CS"/>
</dbReference>
<dbReference type="InterPro" id="IPR045244">
    <property type="entry name" value="PGM"/>
</dbReference>
<organism evidence="3 4">
    <name type="scientific">Rotaria sordida</name>
    <dbReference type="NCBI Taxonomy" id="392033"/>
    <lineage>
        <taxon>Eukaryota</taxon>
        <taxon>Metazoa</taxon>
        <taxon>Spiralia</taxon>
        <taxon>Gnathifera</taxon>
        <taxon>Rotifera</taxon>
        <taxon>Eurotatoria</taxon>
        <taxon>Bdelloidea</taxon>
        <taxon>Philodinida</taxon>
        <taxon>Philodinidae</taxon>
        <taxon>Rotaria</taxon>
    </lineage>
</organism>
<evidence type="ECO:0000256" key="1">
    <source>
        <dbReference type="ARBA" id="ARBA00010231"/>
    </source>
</evidence>
<sequence>VKKLLIARDAIISTPAVSCVIRKYGTDGGIVLTASHNPGGIDDDFGVKFNIANGGPALEAVTNSVYDKTRQLTNIRLCPTLTNIDLLTLGKHIYE</sequence>
<proteinExistence type="inferred from homology"/>
<dbReference type="Proteomes" id="UP000663836">
    <property type="component" value="Unassembled WGS sequence"/>
</dbReference>
<dbReference type="GO" id="GO:0004614">
    <property type="term" value="F:phosphoglucomutase activity"/>
    <property type="evidence" value="ECO:0007669"/>
    <property type="project" value="InterPro"/>
</dbReference>
<dbReference type="GO" id="GO:0005829">
    <property type="term" value="C:cytosol"/>
    <property type="evidence" value="ECO:0007669"/>
    <property type="project" value="TreeGrafter"/>
</dbReference>
<dbReference type="InterPro" id="IPR016055">
    <property type="entry name" value="A-D-PHexomutase_a/b/a-I/II/III"/>
</dbReference>
<evidence type="ECO:0000313" key="3">
    <source>
        <dbReference type="EMBL" id="CAF4364859.1"/>
    </source>
</evidence>
<name>A0A820LXM4_9BILA</name>
<dbReference type="InterPro" id="IPR005844">
    <property type="entry name" value="A-D-PHexomutase_a/b/a-I"/>
</dbReference>
<dbReference type="GO" id="GO:0005975">
    <property type="term" value="P:carbohydrate metabolic process"/>
    <property type="evidence" value="ECO:0007669"/>
    <property type="project" value="InterPro"/>
</dbReference>
<comment type="similarity">
    <text evidence="1">Belongs to the phosphohexose mutase family.</text>
</comment>
<dbReference type="SUPFAM" id="SSF53738">
    <property type="entry name" value="Phosphoglucomutase, first 3 domains"/>
    <property type="match status" value="1"/>
</dbReference>
<accession>A0A820LXM4</accession>
<evidence type="ECO:0000259" key="2">
    <source>
        <dbReference type="Pfam" id="PF02878"/>
    </source>
</evidence>
<dbReference type="EMBL" id="CAJOBD010055326">
    <property type="protein sequence ID" value="CAF4364859.1"/>
    <property type="molecule type" value="Genomic_DNA"/>
</dbReference>
<comment type="caution">
    <text evidence="3">The sequence shown here is derived from an EMBL/GenBank/DDBJ whole genome shotgun (WGS) entry which is preliminary data.</text>
</comment>
<feature type="non-terminal residue" evidence="3">
    <location>
        <position position="95"/>
    </location>
</feature>
<dbReference type="PROSITE" id="PS00710">
    <property type="entry name" value="PGM_PMM"/>
    <property type="match status" value="1"/>
</dbReference>
<protein>
    <recommendedName>
        <fullName evidence="2">Alpha-D-phosphohexomutase alpha/beta/alpha domain-containing protein</fullName>
    </recommendedName>
</protein>
<dbReference type="GO" id="GO:0000287">
    <property type="term" value="F:magnesium ion binding"/>
    <property type="evidence" value="ECO:0007669"/>
    <property type="project" value="InterPro"/>
</dbReference>
<gene>
    <name evidence="3" type="ORF">JBS370_LOCUS42341</name>
</gene>
<feature type="domain" description="Alpha-D-phosphohexomutase alpha/beta/alpha" evidence="2">
    <location>
        <begin position="7"/>
        <end position="73"/>
    </location>
</feature>